<evidence type="ECO:0000256" key="1">
    <source>
        <dbReference type="SAM" id="MobiDB-lite"/>
    </source>
</evidence>
<name>A0A4C1YH93_EUMVA</name>
<feature type="compositionally biased region" description="Basic residues" evidence="1">
    <location>
        <begin position="68"/>
        <end position="91"/>
    </location>
</feature>
<organism evidence="2 3">
    <name type="scientific">Eumeta variegata</name>
    <name type="common">Bagworm moth</name>
    <name type="synonym">Eumeta japonica</name>
    <dbReference type="NCBI Taxonomy" id="151549"/>
    <lineage>
        <taxon>Eukaryota</taxon>
        <taxon>Metazoa</taxon>
        <taxon>Ecdysozoa</taxon>
        <taxon>Arthropoda</taxon>
        <taxon>Hexapoda</taxon>
        <taxon>Insecta</taxon>
        <taxon>Pterygota</taxon>
        <taxon>Neoptera</taxon>
        <taxon>Endopterygota</taxon>
        <taxon>Lepidoptera</taxon>
        <taxon>Glossata</taxon>
        <taxon>Ditrysia</taxon>
        <taxon>Tineoidea</taxon>
        <taxon>Psychidae</taxon>
        <taxon>Oiketicinae</taxon>
        <taxon>Eumeta</taxon>
    </lineage>
</organism>
<proteinExistence type="predicted"/>
<reference evidence="2 3" key="1">
    <citation type="journal article" date="2019" name="Commun. Biol.">
        <title>The bagworm genome reveals a unique fibroin gene that provides high tensile strength.</title>
        <authorList>
            <person name="Kono N."/>
            <person name="Nakamura H."/>
            <person name="Ohtoshi R."/>
            <person name="Tomita M."/>
            <person name="Numata K."/>
            <person name="Arakawa K."/>
        </authorList>
    </citation>
    <scope>NUCLEOTIDE SEQUENCE [LARGE SCALE GENOMIC DNA]</scope>
</reference>
<evidence type="ECO:0000313" key="3">
    <source>
        <dbReference type="Proteomes" id="UP000299102"/>
    </source>
</evidence>
<feature type="region of interest" description="Disordered" evidence="1">
    <location>
        <begin position="67"/>
        <end position="102"/>
    </location>
</feature>
<feature type="compositionally biased region" description="Low complexity" evidence="1">
    <location>
        <begin position="92"/>
        <end position="102"/>
    </location>
</feature>
<accession>A0A4C1YH93</accession>
<gene>
    <name evidence="2" type="ORF">EVAR_54859_1</name>
</gene>
<dbReference type="Proteomes" id="UP000299102">
    <property type="component" value="Unassembled WGS sequence"/>
</dbReference>
<dbReference type="EMBL" id="BGZK01001187">
    <property type="protein sequence ID" value="GBP73807.1"/>
    <property type="molecule type" value="Genomic_DNA"/>
</dbReference>
<protein>
    <submittedName>
        <fullName evidence="2">Uncharacterized protein</fullName>
    </submittedName>
</protein>
<sequence length="102" mass="11901">MNTVQCTKLYRSDLAADDIVTSPNYIRHSCRNCVEQITALSDLLEIELRQLNTSTAIGRRLSVPRRFPSFHRRRGRGRRGRGRRERARSSRYGRYGEATFDK</sequence>
<evidence type="ECO:0000313" key="2">
    <source>
        <dbReference type="EMBL" id="GBP73807.1"/>
    </source>
</evidence>
<comment type="caution">
    <text evidence="2">The sequence shown here is derived from an EMBL/GenBank/DDBJ whole genome shotgun (WGS) entry which is preliminary data.</text>
</comment>
<keyword evidence="3" id="KW-1185">Reference proteome</keyword>
<dbReference type="AlphaFoldDB" id="A0A4C1YH93"/>